<dbReference type="GO" id="GO:0007165">
    <property type="term" value="P:signal transduction"/>
    <property type="evidence" value="ECO:0007669"/>
    <property type="project" value="UniProtKB-KW"/>
</dbReference>
<comment type="caution">
    <text evidence="8">The sequence shown here is derived from an EMBL/GenBank/DDBJ whole genome shotgun (WGS) entry which is preliminary data.</text>
</comment>
<dbReference type="OrthoDB" id="5523945at2"/>
<proteinExistence type="inferred from homology"/>
<dbReference type="GO" id="GO:0016020">
    <property type="term" value="C:membrane"/>
    <property type="evidence" value="ECO:0007669"/>
    <property type="project" value="InterPro"/>
</dbReference>
<evidence type="ECO:0000259" key="7">
    <source>
        <dbReference type="PROSITE" id="PS50885"/>
    </source>
</evidence>
<dbReference type="InterPro" id="IPR003660">
    <property type="entry name" value="HAMP_dom"/>
</dbReference>
<dbReference type="PRINTS" id="PR00260">
    <property type="entry name" value="CHEMTRNSDUCR"/>
</dbReference>
<dbReference type="Proteomes" id="UP000317155">
    <property type="component" value="Unassembled WGS sequence"/>
</dbReference>
<feature type="coiled-coil region" evidence="4">
    <location>
        <begin position="472"/>
        <end position="499"/>
    </location>
</feature>
<dbReference type="PANTHER" id="PTHR32089:SF112">
    <property type="entry name" value="LYSOZYME-LIKE PROTEIN-RELATED"/>
    <property type="match status" value="1"/>
</dbReference>
<organism evidence="8 9">
    <name type="scientific">Trichloromonas acetexigens</name>
    <dbReference type="NCBI Taxonomy" id="38815"/>
    <lineage>
        <taxon>Bacteria</taxon>
        <taxon>Pseudomonadati</taxon>
        <taxon>Thermodesulfobacteriota</taxon>
        <taxon>Desulfuromonadia</taxon>
        <taxon>Desulfuromonadales</taxon>
        <taxon>Trichloromonadaceae</taxon>
        <taxon>Trichloromonas</taxon>
    </lineage>
</organism>
<keyword evidence="4" id="KW-0175">Coiled coil</keyword>
<feature type="transmembrane region" description="Helical" evidence="5">
    <location>
        <begin position="12"/>
        <end position="31"/>
    </location>
</feature>
<dbReference type="Gene3D" id="6.10.340.10">
    <property type="match status" value="1"/>
</dbReference>
<keyword evidence="1 3" id="KW-0807">Transducer</keyword>
<keyword evidence="5" id="KW-1133">Transmembrane helix</keyword>
<keyword evidence="5" id="KW-0472">Membrane</keyword>
<dbReference type="Pfam" id="PF00015">
    <property type="entry name" value="MCPsignal"/>
    <property type="match status" value="1"/>
</dbReference>
<evidence type="ECO:0000256" key="2">
    <source>
        <dbReference type="ARBA" id="ARBA00029447"/>
    </source>
</evidence>
<keyword evidence="5" id="KW-0812">Transmembrane</keyword>
<dbReference type="Pfam" id="PF05228">
    <property type="entry name" value="CHASE4"/>
    <property type="match status" value="1"/>
</dbReference>
<sequence length="792" mass="84748">MFTSTSLRWKILFALIGLSVVPMVIALLILLNSVSGQFDRTLEQRADELAGFVRNTIAYSENEAGNYVRLTSQTPDLVNSIYFASSPEEMLDIGTVIENAQQVFHFDLLQVLNAEGELLRSSVHSDHQGLEVEPLKDHVVVQSALANRGAKGIDQIAGHPAIVTISPITFHNNPIGYLLGAVFLDDDYAKKIKGIAGSDLAFYSRSGKITSSLDELRGLRAEDYQGRESWSATLGETPYSIHHFTLSDEGEGMILALDRSEMVAARQQTRNLFLAILLGVGALALVVGIGISRSIVRPLSAVVGNLKEMAEGAGDLTSRLEVQSKDEVGALAGNFNQFLGRLQEMVRRLQVVRVDLGGAAQRIRGSAGQVNEGVNHSSRSIEECHTAIQGIEQTLGGIAESTGTLVTAVEESSSATLELGSTIEEIAEQMENLFATVDEVSSSINEMSVSSQQIMENVEILSSSTEVTASSITEMDAAIKEIEENAEMTNRLSEAAANDSQLGKEAVDSTIQGIGAIREMVDGASRVIRDLGHQSNSIGNILSVIDDVADQTSLLALNAAIIAAQAGEHGKGFAVVADEIRELAERTAVSTREIGGIIGNLQGGVKEAVKAMDASSERVHQEVARSQVAGEALEKIRNSTLKATDQVRGIVRATQEQARGSQQITGSINQISSMLGQIASAIKQQTAGAQQLAHAAESMRAIASHGKLSTSEQAKGSRQINTSMENISLMIERIDEATREQTSRVRQVLEAVASLRDVGENNALRAAELNQVVESLTRQTAALDEEVGAFKA</sequence>
<dbReference type="GO" id="GO:0004888">
    <property type="term" value="F:transmembrane signaling receptor activity"/>
    <property type="evidence" value="ECO:0007669"/>
    <property type="project" value="InterPro"/>
</dbReference>
<evidence type="ECO:0000256" key="3">
    <source>
        <dbReference type="PROSITE-ProRule" id="PRU00284"/>
    </source>
</evidence>
<feature type="transmembrane region" description="Helical" evidence="5">
    <location>
        <begin position="272"/>
        <end position="291"/>
    </location>
</feature>
<dbReference type="SMART" id="SM00304">
    <property type="entry name" value="HAMP"/>
    <property type="match status" value="1"/>
</dbReference>
<dbReference type="PROSITE" id="PS50885">
    <property type="entry name" value="HAMP"/>
    <property type="match status" value="1"/>
</dbReference>
<comment type="similarity">
    <text evidence="2">Belongs to the methyl-accepting chemotaxis (MCP) protein family.</text>
</comment>
<dbReference type="PROSITE" id="PS50111">
    <property type="entry name" value="CHEMOTAXIS_TRANSDUC_2"/>
    <property type="match status" value="1"/>
</dbReference>
<feature type="domain" description="Methyl-accepting transducer" evidence="6">
    <location>
        <begin position="436"/>
        <end position="672"/>
    </location>
</feature>
<evidence type="ECO:0000259" key="6">
    <source>
        <dbReference type="PROSITE" id="PS50111"/>
    </source>
</evidence>
<dbReference type="Pfam" id="PF00672">
    <property type="entry name" value="HAMP"/>
    <property type="match status" value="1"/>
</dbReference>
<gene>
    <name evidence="8" type="ORF">FL622_03705</name>
</gene>
<dbReference type="RefSeq" id="WP_092055841.1">
    <property type="nucleotide sequence ID" value="NZ_FOJJ01000012.1"/>
</dbReference>
<evidence type="ECO:0000313" key="9">
    <source>
        <dbReference type="Proteomes" id="UP000317155"/>
    </source>
</evidence>
<dbReference type="InterPro" id="IPR004089">
    <property type="entry name" value="MCPsignal_dom"/>
</dbReference>
<dbReference type="GO" id="GO:0006935">
    <property type="term" value="P:chemotaxis"/>
    <property type="evidence" value="ECO:0007669"/>
    <property type="project" value="InterPro"/>
</dbReference>
<protein>
    <submittedName>
        <fullName evidence="8">HAMP domain-containing protein</fullName>
    </submittedName>
</protein>
<dbReference type="SMART" id="SM00283">
    <property type="entry name" value="MA"/>
    <property type="match status" value="1"/>
</dbReference>
<dbReference type="InterPro" id="IPR004090">
    <property type="entry name" value="Chemotax_Me-accpt_rcpt"/>
</dbReference>
<feature type="domain" description="HAMP" evidence="7">
    <location>
        <begin position="293"/>
        <end position="347"/>
    </location>
</feature>
<evidence type="ECO:0000256" key="4">
    <source>
        <dbReference type="SAM" id="Coils"/>
    </source>
</evidence>
<name>A0A550JIZ7_9BACT</name>
<evidence type="ECO:0000256" key="5">
    <source>
        <dbReference type="SAM" id="Phobius"/>
    </source>
</evidence>
<evidence type="ECO:0000313" key="8">
    <source>
        <dbReference type="EMBL" id="TRO83197.1"/>
    </source>
</evidence>
<evidence type="ECO:0000256" key="1">
    <source>
        <dbReference type="ARBA" id="ARBA00023224"/>
    </source>
</evidence>
<dbReference type="Gene3D" id="1.10.287.950">
    <property type="entry name" value="Methyl-accepting chemotaxis protein"/>
    <property type="match status" value="2"/>
</dbReference>
<keyword evidence="9" id="KW-1185">Reference proteome</keyword>
<dbReference type="AlphaFoldDB" id="A0A550JIZ7"/>
<dbReference type="EMBL" id="VJVV01000002">
    <property type="protein sequence ID" value="TRO83197.1"/>
    <property type="molecule type" value="Genomic_DNA"/>
</dbReference>
<accession>A0A550JIZ7</accession>
<dbReference type="CDD" id="cd06225">
    <property type="entry name" value="HAMP"/>
    <property type="match status" value="1"/>
</dbReference>
<dbReference type="PANTHER" id="PTHR32089">
    <property type="entry name" value="METHYL-ACCEPTING CHEMOTAXIS PROTEIN MCPB"/>
    <property type="match status" value="1"/>
</dbReference>
<reference evidence="8 9" key="1">
    <citation type="submission" date="2019-07" db="EMBL/GenBank/DDBJ databases">
        <title>Insights of Desulfuromonas acetexigens electromicrobiology.</title>
        <authorList>
            <person name="Katuri K."/>
            <person name="Sapireddy V."/>
            <person name="Shaw D.R."/>
            <person name="Saikaly P."/>
        </authorList>
    </citation>
    <scope>NUCLEOTIDE SEQUENCE [LARGE SCALE GENOMIC DNA]</scope>
    <source>
        <strain evidence="8 9">2873</strain>
    </source>
</reference>
<dbReference type="SUPFAM" id="SSF58104">
    <property type="entry name" value="Methyl-accepting chemotaxis protein (MCP) signaling domain"/>
    <property type="match status" value="3"/>
</dbReference>
<dbReference type="InterPro" id="IPR007892">
    <property type="entry name" value="CHASE4"/>
</dbReference>